<dbReference type="PANTHER" id="PTHR46698">
    <property type="entry name" value="CROSSVEINLESS 2"/>
    <property type="match status" value="1"/>
</dbReference>
<dbReference type="KEGG" id="foc:113214171"/>
<evidence type="ECO:0000313" key="8">
    <source>
        <dbReference type="RefSeq" id="XP_026289244.2"/>
    </source>
</evidence>
<dbReference type="SUPFAM" id="SSF57603">
    <property type="entry name" value="FnI-like domain"/>
    <property type="match status" value="4"/>
</dbReference>
<feature type="compositionally biased region" description="Polar residues" evidence="4">
    <location>
        <begin position="283"/>
        <end position="296"/>
    </location>
</feature>
<feature type="compositionally biased region" description="Low complexity" evidence="4">
    <location>
        <begin position="1022"/>
        <end position="1111"/>
    </location>
</feature>
<feature type="region of interest" description="Disordered" evidence="4">
    <location>
        <begin position="495"/>
        <end position="518"/>
    </location>
</feature>
<feature type="region of interest" description="Disordered" evidence="4">
    <location>
        <begin position="283"/>
        <end position="343"/>
    </location>
</feature>
<feature type="compositionally biased region" description="Pro residues" evidence="4">
    <location>
        <begin position="1153"/>
        <end position="1166"/>
    </location>
</feature>
<feature type="compositionally biased region" description="Low complexity" evidence="4">
    <location>
        <begin position="754"/>
        <end position="814"/>
    </location>
</feature>
<organism evidence="7 8">
    <name type="scientific">Frankliniella occidentalis</name>
    <name type="common">Western flower thrips</name>
    <name type="synonym">Euthrips occidentalis</name>
    <dbReference type="NCBI Taxonomy" id="133901"/>
    <lineage>
        <taxon>Eukaryota</taxon>
        <taxon>Metazoa</taxon>
        <taxon>Ecdysozoa</taxon>
        <taxon>Arthropoda</taxon>
        <taxon>Hexapoda</taxon>
        <taxon>Insecta</taxon>
        <taxon>Pterygota</taxon>
        <taxon>Neoptera</taxon>
        <taxon>Paraneoptera</taxon>
        <taxon>Thysanoptera</taxon>
        <taxon>Terebrantia</taxon>
        <taxon>Thripoidea</taxon>
        <taxon>Thripidae</taxon>
        <taxon>Frankliniella</taxon>
    </lineage>
</organism>
<dbReference type="SMART" id="SM00214">
    <property type="entry name" value="VWC"/>
    <property type="match status" value="3"/>
</dbReference>
<dbReference type="RefSeq" id="XP_026289244.2">
    <property type="nucleotide sequence ID" value="XM_026433459.2"/>
</dbReference>
<reference evidence="8" key="1">
    <citation type="submission" date="2025-08" db="UniProtKB">
        <authorList>
            <consortium name="RefSeq"/>
        </authorList>
    </citation>
    <scope>IDENTIFICATION</scope>
    <source>
        <tissue evidence="8">Whole organism</tissue>
    </source>
</reference>
<keyword evidence="7" id="KW-1185">Reference proteome</keyword>
<keyword evidence="3 5" id="KW-0732">Signal</keyword>
<feature type="domain" description="VWFC" evidence="6">
    <location>
        <begin position="39"/>
        <end position="105"/>
    </location>
</feature>
<dbReference type="PROSITE" id="PS50184">
    <property type="entry name" value="VWFC_2"/>
    <property type="match status" value="2"/>
</dbReference>
<evidence type="ECO:0000256" key="3">
    <source>
        <dbReference type="ARBA" id="ARBA00022729"/>
    </source>
</evidence>
<feature type="compositionally biased region" description="Low complexity" evidence="4">
    <location>
        <begin position="684"/>
        <end position="744"/>
    </location>
</feature>
<accession>A0A6J1T6K1</accession>
<feature type="compositionally biased region" description="Low complexity" evidence="4">
    <location>
        <begin position="978"/>
        <end position="988"/>
    </location>
</feature>
<feature type="chain" id="PRO_5039700364" evidence="5">
    <location>
        <begin position="21"/>
        <end position="1218"/>
    </location>
</feature>
<feature type="signal peptide" evidence="5">
    <location>
        <begin position="1"/>
        <end position="20"/>
    </location>
</feature>
<feature type="region of interest" description="Disordered" evidence="4">
    <location>
        <begin position="644"/>
        <end position="848"/>
    </location>
</feature>
<feature type="compositionally biased region" description="Low complexity" evidence="4">
    <location>
        <begin position="908"/>
        <end position="970"/>
    </location>
</feature>
<evidence type="ECO:0000259" key="6">
    <source>
        <dbReference type="PROSITE" id="PS50184"/>
    </source>
</evidence>
<feature type="compositionally biased region" description="Basic and acidic residues" evidence="4">
    <location>
        <begin position="318"/>
        <end position="339"/>
    </location>
</feature>
<dbReference type="Pfam" id="PF23334">
    <property type="entry name" value="VWC2L_2nd"/>
    <property type="match status" value="1"/>
</dbReference>
<dbReference type="AlphaFoldDB" id="A0A6J1T6K1"/>
<evidence type="ECO:0000256" key="4">
    <source>
        <dbReference type="SAM" id="MobiDB-lite"/>
    </source>
</evidence>
<dbReference type="OrthoDB" id="10072086at2759"/>
<feature type="compositionally biased region" description="Low complexity" evidence="4">
    <location>
        <begin position="649"/>
        <end position="676"/>
    </location>
</feature>
<proteinExistence type="predicted"/>
<dbReference type="Proteomes" id="UP000504606">
    <property type="component" value="Unplaced"/>
</dbReference>
<dbReference type="InterPro" id="IPR052424">
    <property type="entry name" value="Kielin_Chordin-BMP_Reg"/>
</dbReference>
<name>A0A6J1T6K1_FRAOC</name>
<keyword evidence="2" id="KW-0964">Secreted</keyword>
<evidence type="ECO:0000256" key="5">
    <source>
        <dbReference type="SAM" id="SignalP"/>
    </source>
</evidence>
<protein>
    <submittedName>
        <fullName evidence="8">Uncharacterized protein LOC113214171</fullName>
    </submittedName>
</protein>
<feature type="region of interest" description="Disordered" evidence="4">
    <location>
        <begin position="442"/>
        <end position="462"/>
    </location>
</feature>
<feature type="domain" description="VWFC" evidence="6">
    <location>
        <begin position="541"/>
        <end position="606"/>
    </location>
</feature>
<dbReference type="GeneID" id="113214171"/>
<dbReference type="Gene3D" id="6.20.200.20">
    <property type="match status" value="2"/>
</dbReference>
<evidence type="ECO:0000313" key="7">
    <source>
        <dbReference type="Proteomes" id="UP000504606"/>
    </source>
</evidence>
<evidence type="ECO:0000256" key="1">
    <source>
        <dbReference type="ARBA" id="ARBA00004613"/>
    </source>
</evidence>
<feature type="compositionally biased region" description="Low complexity" evidence="4">
    <location>
        <begin position="995"/>
        <end position="1015"/>
    </location>
</feature>
<feature type="compositionally biased region" description="Polar residues" evidence="4">
    <location>
        <begin position="448"/>
        <end position="457"/>
    </location>
</feature>
<gene>
    <name evidence="8" type="primary">LOC113214171</name>
</gene>
<dbReference type="InterPro" id="IPR001007">
    <property type="entry name" value="VWF_dom"/>
</dbReference>
<sequence length="1218" mass="128320">MRPRMALAALLLLLLPAAAPEQADQQAVPAAAGDAYAGTGCLFEGARYRPGQAVAVRAEPCLRCRCRRGAPVCRLRVCAPMPDPPPPGCVLLHRAGACCPQLHCPELAALHDNALEARHGQRYRSDAPSKGCYLNGSLFAEGSALSSSTLCDYCYCVRGEQRCVRPQCVLPAPGCAPEYRDHTCCPTSYNCGANGANGANGTATGHAPPRRRPAGCTVDGKRFQEGAQVKTVARGRCESCFCMRGRVRCAPLKCDLPLEGCQPVTAPGKCCPVSYDCSKSRLSSTKTGSTASNNNLKGLPGRPSKGENTVRSISYDARSNREISSKDSKVKIETQRTDQSDLQTTQLPLSEETTLLTGTADNIAITLNTKLDLGSTLDLLRVKNNTVIPDKNKILPVLEAMINKTRQKDQDYDYDYNEPSLPPSLPNLRIIPFVAEDAVIPEDKASAGQGQDSTGLSKSKESQDKMDSFYFFSPPTETEGGFVPRDPTVDGPFYQAKQDPNKPEAAQKVAPPRDRPSEVTIRTVIPDAVTPDPLLGNGGSKPCASGGRRYRHGELLSGMGACRMCFCFDGEVQCQEPSCGAVPPGCTRGPAPTGDPDRCCGAIICGDANRDRPLLFAGLAEGDGQRVHVVAEHAVVAEPVPDLVPARRPVPSSTSTTTTTTSTTTTTTTVTPSTTTKSHRHRPTTASTTTTTRTVTKPIVKTKTTTTKPTWTTKRPSSTTLKTSKTTAAPTTTAPVPNVTKPTPTSAPTPSPPTTATTKATTTAAAAVEKTTTASGSTTTSTTTAPAAAPSTTSTTTSPRPTSPPTTTTSTRRSPPLPVRKERPTTTPTSLFDALWGSEDESENEAQDKVDDDVQYHDFVSTNQHEPVHEQSPPQEDDSFSFDKFLELFIQPDPTVAPATPAAPPPSTSTTTTTTTTTTVAPRTTTRPSSTMATSSQEPKPAATTTAAPPSTTARLASAPAKKTASASAAPPKPKPSAPTKGTTTSKPVSTTGRPSTSATSKPSSTTQRSTNLTSRPPPPTTTTRKPAATTKQPTKPSTTTTSKPTTTSTTRTTTLPGSTPAPTTKASTTPKTTAAPKTTTTTSTTPAPRTTSTSTTTTSTRRPTTTTTTAMPLATLRPSLLFGSVKHRPSMEASSGSSSSYPAQLHHMSTRRPPPASTAAPTPTPRPWPGLAGLLKLAGCNIYGRMYRVGKIIQELSGPCLECRCTEVGVQCQQLDC</sequence>
<dbReference type="GO" id="GO:0005576">
    <property type="term" value="C:extracellular region"/>
    <property type="evidence" value="ECO:0007669"/>
    <property type="project" value="UniProtKB-SubCell"/>
</dbReference>
<comment type="subcellular location">
    <subcellularLocation>
        <location evidence="1">Secreted</location>
    </subcellularLocation>
</comment>
<feature type="region of interest" description="Disordered" evidence="4">
    <location>
        <begin position="894"/>
        <end position="1166"/>
    </location>
</feature>
<dbReference type="PANTHER" id="PTHR46698:SF3">
    <property type="entry name" value="TENECTIN ISOFORM 1-RELATED"/>
    <property type="match status" value="1"/>
</dbReference>
<evidence type="ECO:0000256" key="2">
    <source>
        <dbReference type="ARBA" id="ARBA00022525"/>
    </source>
</evidence>